<dbReference type="Proteomes" id="UP001228049">
    <property type="component" value="Unassembled WGS sequence"/>
</dbReference>
<evidence type="ECO:0000313" key="3">
    <source>
        <dbReference type="Proteomes" id="UP001228049"/>
    </source>
</evidence>
<feature type="region of interest" description="Disordered" evidence="1">
    <location>
        <begin position="22"/>
        <end position="59"/>
    </location>
</feature>
<dbReference type="AlphaFoldDB" id="A0AAD9BMN8"/>
<comment type="caution">
    <text evidence="2">The sequence shown here is derived from an EMBL/GenBank/DDBJ whole genome shotgun (WGS) entry which is preliminary data.</text>
</comment>
<gene>
    <name evidence="2" type="ORF">KUDE01_030891</name>
</gene>
<dbReference type="EMBL" id="JASDAP010000021">
    <property type="protein sequence ID" value="KAK1884693.1"/>
    <property type="molecule type" value="Genomic_DNA"/>
</dbReference>
<evidence type="ECO:0000256" key="1">
    <source>
        <dbReference type="SAM" id="MobiDB-lite"/>
    </source>
</evidence>
<protein>
    <submittedName>
        <fullName evidence="2">5-oxoprolinase</fullName>
    </submittedName>
</protein>
<proteinExistence type="predicted"/>
<evidence type="ECO:0000313" key="2">
    <source>
        <dbReference type="EMBL" id="KAK1884693.1"/>
    </source>
</evidence>
<accession>A0AAD9BMN8</accession>
<name>A0AAD9BMN8_DISEL</name>
<feature type="compositionally biased region" description="Polar residues" evidence="1">
    <location>
        <begin position="47"/>
        <end position="57"/>
    </location>
</feature>
<reference evidence="2" key="1">
    <citation type="submission" date="2023-04" db="EMBL/GenBank/DDBJ databases">
        <title>Chromosome-level genome of Chaenocephalus aceratus.</title>
        <authorList>
            <person name="Park H."/>
        </authorList>
    </citation>
    <scope>NUCLEOTIDE SEQUENCE</scope>
    <source>
        <strain evidence="2">DE</strain>
        <tissue evidence="2">Muscle</tissue>
    </source>
</reference>
<organism evidence="2 3">
    <name type="scientific">Dissostichus eleginoides</name>
    <name type="common">Patagonian toothfish</name>
    <name type="synonym">Dissostichus amissus</name>
    <dbReference type="NCBI Taxonomy" id="100907"/>
    <lineage>
        <taxon>Eukaryota</taxon>
        <taxon>Metazoa</taxon>
        <taxon>Chordata</taxon>
        <taxon>Craniata</taxon>
        <taxon>Vertebrata</taxon>
        <taxon>Euteleostomi</taxon>
        <taxon>Actinopterygii</taxon>
        <taxon>Neopterygii</taxon>
        <taxon>Teleostei</taxon>
        <taxon>Neoteleostei</taxon>
        <taxon>Acanthomorphata</taxon>
        <taxon>Eupercaria</taxon>
        <taxon>Perciformes</taxon>
        <taxon>Notothenioidei</taxon>
        <taxon>Nototheniidae</taxon>
        <taxon>Dissostichus</taxon>
    </lineage>
</organism>
<sequence length="98" mass="10696">MWSSLSLMLTHTSIHTHMANRKALSCASESPDGPSVAPRPSVEPTDRQPNSPNTSWQAAPLEDQMLIATRSCRSAAAHTAPSLCLIERQTSRKVLEML</sequence>
<keyword evidence="3" id="KW-1185">Reference proteome</keyword>